<evidence type="ECO:0000259" key="3">
    <source>
        <dbReference type="PROSITE" id="PS51352"/>
    </source>
</evidence>
<dbReference type="PROSITE" id="PS00194">
    <property type="entry name" value="THIOREDOXIN_1"/>
    <property type="match status" value="1"/>
</dbReference>
<dbReference type="InterPro" id="IPR015940">
    <property type="entry name" value="UBA"/>
</dbReference>
<feature type="region of interest" description="Disordered" evidence="1">
    <location>
        <begin position="207"/>
        <end position="227"/>
    </location>
</feature>
<gene>
    <name evidence="4" type="ORF">HBR001_LOCUS7051</name>
</gene>
<dbReference type="Pfam" id="PF00085">
    <property type="entry name" value="Thioredoxin"/>
    <property type="match status" value="1"/>
</dbReference>
<sequence length="532" mass="57873">MGVLPVRGDAEWNAQMQRAGGKLVVVDFSAVWCGPCQHIKPVYHALSHEYQDVVFLEVDEAQNRALIGALGVRGFPTFHFYLNQSKVDELVGADPNSLRAKIEQWRQSAFNPFASPGVALGSSAGAAAAAAAGAASRSAAEQAREARLKKFNDVSLVPPTGLTPARTPLAAAAAATAVASTAAAAKSVPVAGAVCDLSTGICRSAGDEDANVDDGDADEKMEHGGEEMGLPFVDEGLLAQLKEMGFDELRSSKALVATENQGLEDAINWLGDHQDDADIDEPMKVVDLSKTAPKRELTSEEKAAKVEELKARIAKKRAEREELEKAEQRAKELKRRTEGQGMQEARDEIEAIQRKIAAEKMKKDKEDAKRERERLRQQIEMDKRERHARGGRLGGPPIDVAPAGPAMSKKKEEETKKAPELTPREQIVKNVGILKKYRVGNDGLTALKTLNVYVKNLVEKPGEEKFRTINLDNPAFRKRVASLVGGVAFLKSLGYEKDEADGNLKLSVEKRDLELLQYARVQLEGAIAELSN</sequence>
<feature type="region of interest" description="Disordered" evidence="1">
    <location>
        <begin position="318"/>
        <end position="344"/>
    </location>
</feature>
<dbReference type="SUPFAM" id="SSF46934">
    <property type="entry name" value="UBA-like"/>
    <property type="match status" value="1"/>
</dbReference>
<protein>
    <recommendedName>
        <fullName evidence="6">Thioredoxin domain-containing protein</fullName>
    </recommendedName>
</protein>
<dbReference type="PROSITE" id="PS50030">
    <property type="entry name" value="UBA"/>
    <property type="match status" value="1"/>
</dbReference>
<dbReference type="Gene3D" id="3.40.30.10">
    <property type="entry name" value="Glutaredoxin"/>
    <property type="match status" value="1"/>
</dbReference>
<feature type="region of interest" description="Disordered" evidence="1">
    <location>
        <begin position="381"/>
        <end position="423"/>
    </location>
</feature>
<evidence type="ECO:0000259" key="2">
    <source>
        <dbReference type="PROSITE" id="PS50030"/>
    </source>
</evidence>
<dbReference type="AlphaFoldDB" id="A0AAV0ULP9"/>
<dbReference type="PROSITE" id="PS51352">
    <property type="entry name" value="THIOREDOXIN_2"/>
    <property type="match status" value="1"/>
</dbReference>
<feature type="compositionally biased region" description="Acidic residues" evidence="1">
    <location>
        <begin position="207"/>
        <end position="217"/>
    </location>
</feature>
<dbReference type="Gene3D" id="1.10.8.10">
    <property type="entry name" value="DNA helicase RuvA subunit, C-terminal domain"/>
    <property type="match status" value="1"/>
</dbReference>
<dbReference type="CDD" id="cd02947">
    <property type="entry name" value="TRX_family"/>
    <property type="match status" value="1"/>
</dbReference>
<dbReference type="InterPro" id="IPR009060">
    <property type="entry name" value="UBA-like_sf"/>
</dbReference>
<dbReference type="PANTHER" id="PTHR46713">
    <property type="entry name" value="F13M7.16 PROTEIN"/>
    <property type="match status" value="1"/>
</dbReference>
<dbReference type="SUPFAM" id="SSF143503">
    <property type="entry name" value="PUG domain-like"/>
    <property type="match status" value="1"/>
</dbReference>
<dbReference type="Proteomes" id="UP001162031">
    <property type="component" value="Unassembled WGS sequence"/>
</dbReference>
<dbReference type="SMART" id="SM00580">
    <property type="entry name" value="PUG"/>
    <property type="match status" value="1"/>
</dbReference>
<name>A0AAV0ULP9_HYABA</name>
<keyword evidence="5" id="KW-1185">Reference proteome</keyword>
<dbReference type="InterPro" id="IPR017937">
    <property type="entry name" value="Thioredoxin_CS"/>
</dbReference>
<proteinExistence type="predicted"/>
<feature type="domain" description="Thioredoxin" evidence="3">
    <location>
        <begin position="1"/>
        <end position="107"/>
    </location>
</feature>
<dbReference type="EMBL" id="CANTFL010001332">
    <property type="protein sequence ID" value="CAI5737123.1"/>
    <property type="molecule type" value="Genomic_DNA"/>
</dbReference>
<dbReference type="InterPro" id="IPR036339">
    <property type="entry name" value="PUB-like_dom_sf"/>
</dbReference>
<evidence type="ECO:0000313" key="5">
    <source>
        <dbReference type="Proteomes" id="UP001162031"/>
    </source>
</evidence>
<comment type="caution">
    <text evidence="4">The sequence shown here is derived from an EMBL/GenBank/DDBJ whole genome shotgun (WGS) entry which is preliminary data.</text>
</comment>
<dbReference type="Gene3D" id="1.20.58.2190">
    <property type="match status" value="1"/>
</dbReference>
<dbReference type="PANTHER" id="PTHR46713:SF1">
    <property type="entry name" value="F13M7.16 PROTEIN"/>
    <property type="match status" value="1"/>
</dbReference>
<reference evidence="4" key="1">
    <citation type="submission" date="2022-12" db="EMBL/GenBank/DDBJ databases">
        <authorList>
            <person name="Webb A."/>
        </authorList>
    </citation>
    <scope>NUCLEOTIDE SEQUENCE</scope>
    <source>
        <strain evidence="4">Hp1</strain>
    </source>
</reference>
<feature type="compositionally biased region" description="Basic and acidic residues" evidence="1">
    <location>
        <begin position="409"/>
        <end position="423"/>
    </location>
</feature>
<dbReference type="InterPro" id="IPR013766">
    <property type="entry name" value="Thioredoxin_domain"/>
</dbReference>
<organism evidence="4 5">
    <name type="scientific">Hyaloperonospora brassicae</name>
    <name type="common">Brassica downy mildew</name>
    <name type="synonym">Peronospora brassicae</name>
    <dbReference type="NCBI Taxonomy" id="162125"/>
    <lineage>
        <taxon>Eukaryota</taxon>
        <taxon>Sar</taxon>
        <taxon>Stramenopiles</taxon>
        <taxon>Oomycota</taxon>
        <taxon>Peronosporomycetes</taxon>
        <taxon>Peronosporales</taxon>
        <taxon>Peronosporaceae</taxon>
        <taxon>Hyaloperonospora</taxon>
    </lineage>
</organism>
<feature type="domain" description="UBA" evidence="2">
    <location>
        <begin position="232"/>
        <end position="273"/>
    </location>
</feature>
<evidence type="ECO:0000256" key="1">
    <source>
        <dbReference type="SAM" id="MobiDB-lite"/>
    </source>
</evidence>
<dbReference type="Pfam" id="PF22562">
    <property type="entry name" value="UBA_7"/>
    <property type="match status" value="1"/>
</dbReference>
<dbReference type="InterPro" id="IPR036249">
    <property type="entry name" value="Thioredoxin-like_sf"/>
</dbReference>
<dbReference type="SUPFAM" id="SSF52833">
    <property type="entry name" value="Thioredoxin-like"/>
    <property type="match status" value="1"/>
</dbReference>
<evidence type="ECO:0008006" key="6">
    <source>
        <dbReference type="Google" id="ProtNLM"/>
    </source>
</evidence>
<evidence type="ECO:0000313" key="4">
    <source>
        <dbReference type="EMBL" id="CAI5737123.1"/>
    </source>
</evidence>
<accession>A0AAV0ULP9</accession>
<dbReference type="Pfam" id="PF09409">
    <property type="entry name" value="PUB"/>
    <property type="match status" value="1"/>
</dbReference>
<dbReference type="InterPro" id="IPR018997">
    <property type="entry name" value="PUB_domain"/>
</dbReference>
<dbReference type="SMART" id="SM00165">
    <property type="entry name" value="UBA"/>
    <property type="match status" value="1"/>
</dbReference>